<dbReference type="EMBL" id="BAABIS010000001">
    <property type="protein sequence ID" value="GAA4877779.1"/>
    <property type="molecule type" value="Genomic_DNA"/>
</dbReference>
<dbReference type="RefSeq" id="WP_345700674.1">
    <property type="nucleotide sequence ID" value="NZ_BAABIS010000001.1"/>
</dbReference>
<dbReference type="Proteomes" id="UP001501752">
    <property type="component" value="Unassembled WGS sequence"/>
</dbReference>
<proteinExistence type="predicted"/>
<keyword evidence="3" id="KW-1185">Reference proteome</keyword>
<evidence type="ECO:0000313" key="2">
    <source>
        <dbReference type="EMBL" id="GAA4877779.1"/>
    </source>
</evidence>
<name>A0ABP9EFC3_9ACTN</name>
<sequence>MLRTPASGLINRGGTSDETIFGADGRGTPFEERVDRAVTAWTGSGRGQDRLASGAAFFALHLWWLDARHHDRADDDLTRAYVDACYAAIGGPRGWDALLRTRVRCRCHGVTWRTENITICLGCLRYQCPDTDGRTCTACSGRLVG</sequence>
<evidence type="ECO:0000256" key="1">
    <source>
        <dbReference type="SAM" id="MobiDB-lite"/>
    </source>
</evidence>
<gene>
    <name evidence="2" type="ORF">GCM10023235_67300</name>
</gene>
<protein>
    <submittedName>
        <fullName evidence="2">Uncharacterized protein</fullName>
    </submittedName>
</protein>
<comment type="caution">
    <text evidence="2">The sequence shown here is derived from an EMBL/GenBank/DDBJ whole genome shotgun (WGS) entry which is preliminary data.</text>
</comment>
<feature type="region of interest" description="Disordered" evidence="1">
    <location>
        <begin position="1"/>
        <end position="28"/>
    </location>
</feature>
<accession>A0ABP9EFC3</accession>
<organism evidence="2 3">
    <name type="scientific">Kitasatospora terrestris</name>
    <dbReference type="NCBI Taxonomy" id="258051"/>
    <lineage>
        <taxon>Bacteria</taxon>
        <taxon>Bacillati</taxon>
        <taxon>Actinomycetota</taxon>
        <taxon>Actinomycetes</taxon>
        <taxon>Kitasatosporales</taxon>
        <taxon>Streptomycetaceae</taxon>
        <taxon>Kitasatospora</taxon>
    </lineage>
</organism>
<evidence type="ECO:0000313" key="3">
    <source>
        <dbReference type="Proteomes" id="UP001501752"/>
    </source>
</evidence>
<reference evidence="3" key="1">
    <citation type="journal article" date="2019" name="Int. J. Syst. Evol. Microbiol.">
        <title>The Global Catalogue of Microorganisms (GCM) 10K type strain sequencing project: providing services to taxonomists for standard genome sequencing and annotation.</title>
        <authorList>
            <consortium name="The Broad Institute Genomics Platform"/>
            <consortium name="The Broad Institute Genome Sequencing Center for Infectious Disease"/>
            <person name="Wu L."/>
            <person name="Ma J."/>
        </authorList>
    </citation>
    <scope>NUCLEOTIDE SEQUENCE [LARGE SCALE GENOMIC DNA]</scope>
    <source>
        <strain evidence="3">JCM 13006</strain>
    </source>
</reference>